<dbReference type="InterPro" id="IPR038721">
    <property type="entry name" value="IS701-like_DDE_dom"/>
</dbReference>
<name>A0A6A0AVA6_9ACTN</name>
<feature type="domain" description="Transposase IS701-like DDE" evidence="1">
    <location>
        <begin position="18"/>
        <end position="262"/>
    </location>
</feature>
<dbReference type="InterPro" id="IPR012337">
    <property type="entry name" value="RNaseH-like_sf"/>
</dbReference>
<dbReference type="Pfam" id="PF13546">
    <property type="entry name" value="DDE_5"/>
    <property type="match status" value="1"/>
</dbReference>
<keyword evidence="3" id="KW-1185">Reference proteome</keyword>
<reference evidence="2 3" key="1">
    <citation type="submission" date="2020-02" db="EMBL/GenBank/DDBJ databases">
        <title>Whole Genome Shotgun Sequence of Streptomyces sp. strain CWH03.</title>
        <authorList>
            <person name="Dohra H."/>
            <person name="Kodani S."/>
            <person name="Yamamura H."/>
        </authorList>
    </citation>
    <scope>NUCLEOTIDE SEQUENCE [LARGE SCALE GENOMIC DNA]</scope>
    <source>
        <strain evidence="2 3">CWH03</strain>
    </source>
</reference>
<protein>
    <submittedName>
        <fullName evidence="2">Transposase</fullName>
    </submittedName>
</protein>
<evidence type="ECO:0000259" key="1">
    <source>
        <dbReference type="Pfam" id="PF13546"/>
    </source>
</evidence>
<dbReference type="EMBL" id="BLLG01000006">
    <property type="protein sequence ID" value="GFH36385.1"/>
    <property type="molecule type" value="Genomic_DNA"/>
</dbReference>
<accession>A0A6A0AVA6</accession>
<dbReference type="SUPFAM" id="SSF53098">
    <property type="entry name" value="Ribonuclease H-like"/>
    <property type="match status" value="1"/>
</dbReference>
<comment type="caution">
    <text evidence="2">The sequence shown here is derived from an EMBL/GenBank/DDBJ whole genome shotgun (WGS) entry which is preliminary data.</text>
</comment>
<sequence>MLPDATVPVSLLAVLGVLRGCFTSPTFSTFAALVTGLVANTGRGTVTGMLLGANLTRCWSHDRAHSFFARASWDPQTLGASLSHLVVRSLVPDGSPLTVVVDDTLFKRCGKKVFGAARQHDGSAAGRDGIGYGTCFVVLGLVVDLPFLARPVCLPVAARLHRPKGERTKVELAASMIRFLAACHFGRRIDVVADAAYHGKALRDLPPSVTFTTRLPANAVLYDLAPPPTGRRGRPRLKGDRLGTPAELAAALTFTAQAVTRYSRTETVFTAETTCLWYGSLHTRTVKVVLLREDATDTGYDLALVSTELTTEAADLVIRYAWRWSIEVTFAEARQVLGVGQARSRTRRAVERTVPFGLYCYTITVIWYTLHGHHPQDAAEHRARAPWYTTKTHPAFSDMTAKLRRTTIAARFMPIDAGQPTDTEIRAVQEAWAAARTDLG</sequence>
<dbReference type="AlphaFoldDB" id="A0A6A0AVA6"/>
<dbReference type="Proteomes" id="UP000484988">
    <property type="component" value="Unassembled WGS sequence"/>
</dbReference>
<gene>
    <name evidence="2" type="ORF">SCWH03_26130</name>
</gene>
<proteinExistence type="predicted"/>
<evidence type="ECO:0000313" key="2">
    <source>
        <dbReference type="EMBL" id="GFH36385.1"/>
    </source>
</evidence>
<evidence type="ECO:0000313" key="3">
    <source>
        <dbReference type="Proteomes" id="UP000484988"/>
    </source>
</evidence>
<organism evidence="2 3">
    <name type="scientific">Streptomyces pacificus</name>
    <dbReference type="NCBI Taxonomy" id="2705029"/>
    <lineage>
        <taxon>Bacteria</taxon>
        <taxon>Bacillati</taxon>
        <taxon>Actinomycetota</taxon>
        <taxon>Actinomycetes</taxon>
        <taxon>Kitasatosporales</taxon>
        <taxon>Streptomycetaceae</taxon>
        <taxon>Streptomyces</taxon>
    </lineage>
</organism>